<accession>A0A1I7SCS6</accession>
<name>A0A1I7SCS6_BURXY</name>
<dbReference type="AlphaFoldDB" id="A0A1I7SCS6"/>
<feature type="transmembrane region" description="Helical" evidence="1">
    <location>
        <begin position="210"/>
        <end position="230"/>
    </location>
</feature>
<dbReference type="Proteomes" id="UP000095284">
    <property type="component" value="Unplaced"/>
</dbReference>
<sequence>MLRQSVINFFLVATQLPLVFYSMFCISFPRVDKYIAFFYMSAFYSIEPYGLVLTLSRINIIVMRNVIPDVALKVSKLQMEATHTMLNYLIFPTYLLIVAFITVFPNSHCTMFYSVYSWEGPDDCVDYNMFNNLTKAVYVILGFNLAAYCTISGSLMVQRRQAGQASRQADLKAEQRVLLSTMSSFFSSFVLITGKLILTGSLNDVTLARVAYRALVLISSNVFLFSLVFVNTEETLKSALGHLFDPKNVYYSQQCPHLLQLLSLSPVKWSSPPTLTTNSLLGLPTEQ</sequence>
<proteinExistence type="predicted"/>
<feature type="transmembrane region" description="Helical" evidence="1">
    <location>
        <begin position="85"/>
        <end position="104"/>
    </location>
</feature>
<keyword evidence="1" id="KW-0812">Transmembrane</keyword>
<feature type="transmembrane region" description="Helical" evidence="1">
    <location>
        <begin position="177"/>
        <end position="198"/>
    </location>
</feature>
<evidence type="ECO:0000313" key="3">
    <source>
        <dbReference type="WBParaSite" id="BXY_1082800.1"/>
    </source>
</evidence>
<evidence type="ECO:0000313" key="2">
    <source>
        <dbReference type="Proteomes" id="UP000095284"/>
    </source>
</evidence>
<protein>
    <submittedName>
        <fullName evidence="3">G protein-coupled receptor</fullName>
    </submittedName>
</protein>
<feature type="transmembrane region" description="Helical" evidence="1">
    <location>
        <begin position="35"/>
        <end position="55"/>
    </location>
</feature>
<keyword evidence="1" id="KW-0472">Membrane</keyword>
<feature type="transmembrane region" description="Helical" evidence="1">
    <location>
        <begin position="136"/>
        <end position="157"/>
    </location>
</feature>
<keyword evidence="1" id="KW-1133">Transmembrane helix</keyword>
<feature type="transmembrane region" description="Helical" evidence="1">
    <location>
        <begin position="7"/>
        <end position="29"/>
    </location>
</feature>
<organism evidence="2 3">
    <name type="scientific">Bursaphelenchus xylophilus</name>
    <name type="common">Pinewood nematode worm</name>
    <name type="synonym">Aphelenchoides xylophilus</name>
    <dbReference type="NCBI Taxonomy" id="6326"/>
    <lineage>
        <taxon>Eukaryota</taxon>
        <taxon>Metazoa</taxon>
        <taxon>Ecdysozoa</taxon>
        <taxon>Nematoda</taxon>
        <taxon>Chromadorea</taxon>
        <taxon>Rhabditida</taxon>
        <taxon>Tylenchina</taxon>
        <taxon>Tylenchomorpha</taxon>
        <taxon>Aphelenchoidea</taxon>
        <taxon>Aphelenchoididae</taxon>
        <taxon>Bursaphelenchus</taxon>
    </lineage>
</organism>
<evidence type="ECO:0000256" key="1">
    <source>
        <dbReference type="SAM" id="Phobius"/>
    </source>
</evidence>
<dbReference type="WBParaSite" id="BXY_1082800.1">
    <property type="protein sequence ID" value="BXY_1082800.1"/>
    <property type="gene ID" value="BXY_1082800"/>
</dbReference>
<reference evidence="3" key="1">
    <citation type="submission" date="2016-11" db="UniProtKB">
        <authorList>
            <consortium name="WormBaseParasite"/>
        </authorList>
    </citation>
    <scope>IDENTIFICATION</scope>
</reference>